<gene>
    <name evidence="5" type="ORF">ENN90_13635</name>
</gene>
<dbReference type="GO" id="GO:0015074">
    <property type="term" value="P:DNA integration"/>
    <property type="evidence" value="ECO:0007669"/>
    <property type="project" value="InterPro"/>
</dbReference>
<name>A0A831LY65_9BACT</name>
<reference evidence="5" key="1">
    <citation type="journal article" date="2020" name="mSystems">
        <title>Genome- and Community-Level Interaction Insights into Carbon Utilization and Element Cycling Functions of Hydrothermarchaeota in Hydrothermal Sediment.</title>
        <authorList>
            <person name="Zhou Z."/>
            <person name="Liu Y."/>
            <person name="Xu W."/>
            <person name="Pan J."/>
            <person name="Luo Z.H."/>
            <person name="Li M."/>
        </authorList>
    </citation>
    <scope>NUCLEOTIDE SEQUENCE [LARGE SCALE GENOMIC DNA]</scope>
    <source>
        <strain evidence="5">SpSt-1217</strain>
    </source>
</reference>
<comment type="caution">
    <text evidence="5">The sequence shown here is derived from an EMBL/GenBank/DDBJ whole genome shotgun (WGS) entry which is preliminary data.</text>
</comment>
<dbReference type="GO" id="GO:0003677">
    <property type="term" value="F:DNA binding"/>
    <property type="evidence" value="ECO:0007669"/>
    <property type="project" value="UniProtKB-KW"/>
</dbReference>
<dbReference type="AlphaFoldDB" id="A0A831LY65"/>
<accession>A0A831LY65</accession>
<dbReference type="EMBL" id="DSDK01000766">
    <property type="protein sequence ID" value="HDR52636.1"/>
    <property type="molecule type" value="Genomic_DNA"/>
</dbReference>
<dbReference type="PANTHER" id="PTHR30349:SF41">
    <property type="entry name" value="INTEGRASE_RECOMBINASE PROTEIN MJ0367-RELATED"/>
    <property type="match status" value="1"/>
</dbReference>
<dbReference type="InterPro" id="IPR050090">
    <property type="entry name" value="Tyrosine_recombinase_XerCD"/>
</dbReference>
<evidence type="ECO:0000259" key="4">
    <source>
        <dbReference type="PROSITE" id="PS51898"/>
    </source>
</evidence>
<dbReference type="InterPro" id="IPR004107">
    <property type="entry name" value="Integrase_SAM-like_N"/>
</dbReference>
<evidence type="ECO:0000256" key="1">
    <source>
        <dbReference type="ARBA" id="ARBA00008857"/>
    </source>
</evidence>
<organism evidence="5">
    <name type="scientific">Mariniphaga anaerophila</name>
    <dbReference type="NCBI Taxonomy" id="1484053"/>
    <lineage>
        <taxon>Bacteria</taxon>
        <taxon>Pseudomonadati</taxon>
        <taxon>Bacteroidota</taxon>
        <taxon>Bacteroidia</taxon>
        <taxon>Marinilabiliales</taxon>
        <taxon>Prolixibacteraceae</taxon>
        <taxon>Mariniphaga</taxon>
    </lineage>
</organism>
<dbReference type="Pfam" id="PF13495">
    <property type="entry name" value="Phage_int_SAM_4"/>
    <property type="match status" value="1"/>
</dbReference>
<evidence type="ECO:0000313" key="5">
    <source>
        <dbReference type="EMBL" id="HDR52636.1"/>
    </source>
</evidence>
<evidence type="ECO:0000256" key="3">
    <source>
        <dbReference type="ARBA" id="ARBA00023172"/>
    </source>
</evidence>
<keyword evidence="3" id="KW-0233">DNA recombination</keyword>
<dbReference type="Proteomes" id="UP000886047">
    <property type="component" value="Unassembled WGS sequence"/>
</dbReference>
<dbReference type="InterPro" id="IPR002104">
    <property type="entry name" value="Integrase_catalytic"/>
</dbReference>
<sequence length="259" mass="29485">MDYSNFCKKDPEQTGVDELRAYFQSMLIDGNHKPGSVKMGYFALRFLFTNIYHKEWAKEYLPTPKVAKTLPLVLSKDEVADVLAAIDNFKHRTIIMLLYSTGARVSESVNIKLTDIDSKRMQVNIQEGKGLKQRKVPLSPVLLSVLRAYYKKYKPQYYLFEGAGGKGTHLGITAVRTICTNARHRTPHIKKPYTPHTFRHSFATHHLEQGTNLLVIQRLMGHSDLSNTLKYLHVQQLNTGQVINPLDTLEGLEGLCQNK</sequence>
<dbReference type="PANTHER" id="PTHR30349">
    <property type="entry name" value="PHAGE INTEGRASE-RELATED"/>
    <property type="match status" value="1"/>
</dbReference>
<dbReference type="InterPro" id="IPR011010">
    <property type="entry name" value="DNA_brk_join_enz"/>
</dbReference>
<comment type="similarity">
    <text evidence="1">Belongs to the 'phage' integrase family.</text>
</comment>
<proteinExistence type="inferred from homology"/>
<protein>
    <submittedName>
        <fullName evidence="5">Integrase</fullName>
    </submittedName>
</protein>
<dbReference type="PROSITE" id="PS51898">
    <property type="entry name" value="TYR_RECOMBINASE"/>
    <property type="match status" value="1"/>
</dbReference>
<keyword evidence="2" id="KW-0238">DNA-binding</keyword>
<dbReference type="SUPFAM" id="SSF56349">
    <property type="entry name" value="DNA breaking-rejoining enzymes"/>
    <property type="match status" value="1"/>
</dbReference>
<dbReference type="GO" id="GO:0006310">
    <property type="term" value="P:DNA recombination"/>
    <property type="evidence" value="ECO:0007669"/>
    <property type="project" value="UniProtKB-KW"/>
</dbReference>
<evidence type="ECO:0000256" key="2">
    <source>
        <dbReference type="ARBA" id="ARBA00023125"/>
    </source>
</evidence>
<feature type="domain" description="Tyr recombinase" evidence="4">
    <location>
        <begin position="69"/>
        <end position="244"/>
    </location>
</feature>
<dbReference type="Pfam" id="PF00589">
    <property type="entry name" value="Phage_integrase"/>
    <property type="match status" value="1"/>
</dbReference>
<dbReference type="InterPro" id="IPR013762">
    <property type="entry name" value="Integrase-like_cat_sf"/>
</dbReference>
<dbReference type="Gene3D" id="1.10.443.10">
    <property type="entry name" value="Intergrase catalytic core"/>
    <property type="match status" value="1"/>
</dbReference>